<protein>
    <submittedName>
        <fullName evidence="1">Uncharacterized protein</fullName>
    </submittedName>
</protein>
<keyword evidence="2" id="KW-1185">Reference proteome</keyword>
<reference evidence="1" key="2">
    <citation type="submission" date="2013-04" db="UniProtKB">
        <authorList>
            <consortium name="EnsemblPlants"/>
        </authorList>
    </citation>
    <scope>IDENTIFICATION</scope>
</reference>
<evidence type="ECO:0000313" key="2">
    <source>
        <dbReference type="Proteomes" id="UP000006038"/>
    </source>
</evidence>
<evidence type="ECO:0000313" key="1">
    <source>
        <dbReference type="EnsemblPlants" id="OB01G37670.1"/>
    </source>
</evidence>
<accession>J3L3G1</accession>
<organism evidence="1">
    <name type="scientific">Oryza brachyantha</name>
    <name type="common">malo sina</name>
    <dbReference type="NCBI Taxonomy" id="4533"/>
    <lineage>
        <taxon>Eukaryota</taxon>
        <taxon>Viridiplantae</taxon>
        <taxon>Streptophyta</taxon>
        <taxon>Embryophyta</taxon>
        <taxon>Tracheophyta</taxon>
        <taxon>Spermatophyta</taxon>
        <taxon>Magnoliopsida</taxon>
        <taxon>Liliopsida</taxon>
        <taxon>Poales</taxon>
        <taxon>Poaceae</taxon>
        <taxon>BOP clade</taxon>
        <taxon>Oryzoideae</taxon>
        <taxon>Oryzeae</taxon>
        <taxon>Oryzinae</taxon>
        <taxon>Oryza</taxon>
    </lineage>
</organism>
<proteinExistence type="predicted"/>
<dbReference type="AlphaFoldDB" id="J3L3G1"/>
<sequence length="52" mass="5968">MSGVQLGAWDWEYISALYVCIYTQQVICFLFRSSDCILFVPLSPSFLLTKLT</sequence>
<reference evidence="1" key="1">
    <citation type="journal article" date="2013" name="Nat. Commun.">
        <title>Whole-genome sequencing of Oryza brachyantha reveals mechanisms underlying Oryza genome evolution.</title>
        <authorList>
            <person name="Chen J."/>
            <person name="Huang Q."/>
            <person name="Gao D."/>
            <person name="Wang J."/>
            <person name="Lang Y."/>
            <person name="Liu T."/>
            <person name="Li B."/>
            <person name="Bai Z."/>
            <person name="Luis Goicoechea J."/>
            <person name="Liang C."/>
            <person name="Chen C."/>
            <person name="Zhang W."/>
            <person name="Sun S."/>
            <person name="Liao Y."/>
            <person name="Zhang X."/>
            <person name="Yang L."/>
            <person name="Song C."/>
            <person name="Wang M."/>
            <person name="Shi J."/>
            <person name="Liu G."/>
            <person name="Liu J."/>
            <person name="Zhou H."/>
            <person name="Zhou W."/>
            <person name="Yu Q."/>
            <person name="An N."/>
            <person name="Chen Y."/>
            <person name="Cai Q."/>
            <person name="Wang B."/>
            <person name="Liu B."/>
            <person name="Min J."/>
            <person name="Huang Y."/>
            <person name="Wu H."/>
            <person name="Li Z."/>
            <person name="Zhang Y."/>
            <person name="Yin Y."/>
            <person name="Song W."/>
            <person name="Jiang J."/>
            <person name="Jackson S.A."/>
            <person name="Wing R.A."/>
            <person name="Wang J."/>
            <person name="Chen M."/>
        </authorList>
    </citation>
    <scope>NUCLEOTIDE SEQUENCE [LARGE SCALE GENOMIC DNA]</scope>
    <source>
        <strain evidence="1">cv. IRGC 101232</strain>
    </source>
</reference>
<dbReference type="Gramene" id="OB01G37670.1">
    <property type="protein sequence ID" value="OB01G37670.1"/>
    <property type="gene ID" value="OB01G37670"/>
</dbReference>
<name>J3L3G1_ORYBR</name>
<dbReference type="HOGENOM" id="CLU_3090428_0_0_1"/>
<dbReference type="Proteomes" id="UP000006038">
    <property type="component" value="Chromosome 1"/>
</dbReference>
<dbReference type="EnsemblPlants" id="OB01G37670.1">
    <property type="protein sequence ID" value="OB01G37670.1"/>
    <property type="gene ID" value="OB01G37670"/>
</dbReference>